<comment type="caution">
    <text evidence="2">The sequence shown here is derived from an EMBL/GenBank/DDBJ whole genome shotgun (WGS) entry which is preliminary data.</text>
</comment>
<dbReference type="Gene3D" id="3.40.630.10">
    <property type="entry name" value="Zn peptidases"/>
    <property type="match status" value="1"/>
</dbReference>
<dbReference type="PANTHER" id="PTHR12147">
    <property type="entry name" value="METALLOPEPTIDASE M28 FAMILY MEMBER"/>
    <property type="match status" value="1"/>
</dbReference>
<dbReference type="RefSeq" id="WP_206981058.1">
    <property type="nucleotide sequence ID" value="NZ_JAFLQZ010000002.1"/>
</dbReference>
<dbReference type="PANTHER" id="PTHR12147:SF26">
    <property type="entry name" value="PEPTIDASE M28 DOMAIN-CONTAINING PROTEIN"/>
    <property type="match status" value="1"/>
</dbReference>
<sequence length="416" mass="45872">MPRVRQTIQDLTAPAMHGRGYVQQGEQRAASYLRQRFQKLGLQPLAPKYTQAFSLDVNTFPGQLQFQASAGSSHKSARRFVPGVDFIAEPNSGGGHVASRAIIFDSLVFTDAAARRRWLAHRLAGQAVVIPARQLARLEAPNFPDDSLRNSLNGAAARITLVARKLTASLSAEQSPQIRLQLLSDRWQNALPWLTIGVEANLRHQYPTQNIVGYIPGRIQPDSFLVVTAHYDHLGQMGNEAYFPGANDNASGTAMLLELAAHYTRPENRPAYSVVFLAFGAEEAGLIGSRYFVEHPLIPLNRIRFLINLDLLGTGDEGATVVNGREFPAQFQLLQHLNESQHALKSVAARGKAANSDHFPFSERGVPAFFLYTRGGIAAYHDVQDRPETLPLTAFANVFTLIRSFLDALQTQPETK</sequence>
<feature type="domain" description="Peptidase M28" evidence="1">
    <location>
        <begin position="210"/>
        <end position="405"/>
    </location>
</feature>
<dbReference type="Proteomes" id="UP000664144">
    <property type="component" value="Unassembled WGS sequence"/>
</dbReference>
<protein>
    <submittedName>
        <fullName evidence="2">M20/M25/M40 family metallo-hydrolase</fullName>
    </submittedName>
</protein>
<proteinExistence type="predicted"/>
<reference evidence="2" key="1">
    <citation type="submission" date="2021-03" db="EMBL/GenBank/DDBJ databases">
        <authorList>
            <person name="Kim M.K."/>
        </authorList>
    </citation>
    <scope>NUCLEOTIDE SEQUENCE</scope>
    <source>
        <strain evidence="2">BT186</strain>
    </source>
</reference>
<dbReference type="GO" id="GO:0008235">
    <property type="term" value="F:metalloexopeptidase activity"/>
    <property type="evidence" value="ECO:0007669"/>
    <property type="project" value="InterPro"/>
</dbReference>
<organism evidence="2 3">
    <name type="scientific">Hymenobacter telluris</name>
    <dbReference type="NCBI Taxonomy" id="2816474"/>
    <lineage>
        <taxon>Bacteria</taxon>
        <taxon>Pseudomonadati</taxon>
        <taxon>Bacteroidota</taxon>
        <taxon>Cytophagia</taxon>
        <taxon>Cytophagales</taxon>
        <taxon>Hymenobacteraceae</taxon>
        <taxon>Hymenobacter</taxon>
    </lineage>
</organism>
<evidence type="ECO:0000259" key="1">
    <source>
        <dbReference type="Pfam" id="PF04389"/>
    </source>
</evidence>
<dbReference type="InterPro" id="IPR007484">
    <property type="entry name" value="Peptidase_M28"/>
</dbReference>
<dbReference type="InterPro" id="IPR045175">
    <property type="entry name" value="M28_fam"/>
</dbReference>
<accession>A0A939JB51</accession>
<name>A0A939JB51_9BACT</name>
<keyword evidence="3" id="KW-1185">Reference proteome</keyword>
<dbReference type="Pfam" id="PF04389">
    <property type="entry name" value="Peptidase_M28"/>
    <property type="match status" value="1"/>
</dbReference>
<dbReference type="AlphaFoldDB" id="A0A939JB51"/>
<dbReference type="GO" id="GO:0006508">
    <property type="term" value="P:proteolysis"/>
    <property type="evidence" value="ECO:0007669"/>
    <property type="project" value="InterPro"/>
</dbReference>
<evidence type="ECO:0000313" key="3">
    <source>
        <dbReference type="Proteomes" id="UP000664144"/>
    </source>
</evidence>
<dbReference type="EMBL" id="JAFLQZ010000002">
    <property type="protein sequence ID" value="MBO0356950.1"/>
    <property type="molecule type" value="Genomic_DNA"/>
</dbReference>
<evidence type="ECO:0000313" key="2">
    <source>
        <dbReference type="EMBL" id="MBO0356950.1"/>
    </source>
</evidence>
<dbReference type="SUPFAM" id="SSF53187">
    <property type="entry name" value="Zn-dependent exopeptidases"/>
    <property type="match status" value="1"/>
</dbReference>
<gene>
    <name evidence="2" type="ORF">J0X19_03245</name>
</gene>